<comment type="caution">
    <text evidence="1">The sequence shown here is derived from an EMBL/GenBank/DDBJ whole genome shotgun (WGS) entry which is preliminary data.</text>
</comment>
<dbReference type="AlphaFoldDB" id="A0A9X4H5S3"/>
<protein>
    <submittedName>
        <fullName evidence="1">Uncharacterized protein</fullName>
    </submittedName>
</protein>
<organism evidence="1 2">
    <name type="scientific">Pelotomaculum isophthalicicum JI</name>
    <dbReference type="NCBI Taxonomy" id="947010"/>
    <lineage>
        <taxon>Bacteria</taxon>
        <taxon>Bacillati</taxon>
        <taxon>Bacillota</taxon>
        <taxon>Clostridia</taxon>
        <taxon>Eubacteriales</taxon>
        <taxon>Desulfotomaculaceae</taxon>
        <taxon>Pelotomaculum</taxon>
    </lineage>
</organism>
<evidence type="ECO:0000313" key="1">
    <source>
        <dbReference type="EMBL" id="MDF9408348.1"/>
    </source>
</evidence>
<proteinExistence type="predicted"/>
<gene>
    <name evidence="1" type="ORF">L7E55_08255</name>
</gene>
<reference evidence="1" key="1">
    <citation type="submission" date="2022-02" db="EMBL/GenBank/DDBJ databases">
        <authorList>
            <person name="Leng L."/>
        </authorList>
    </citation>
    <scope>NUCLEOTIDE SEQUENCE</scope>
    <source>
        <strain evidence="1">JI</strain>
    </source>
</reference>
<dbReference type="RefSeq" id="WP_277443667.1">
    <property type="nucleotide sequence ID" value="NZ_JAKOAV010000013.1"/>
</dbReference>
<dbReference type="EMBL" id="JAKOAV010000013">
    <property type="protein sequence ID" value="MDF9408348.1"/>
    <property type="molecule type" value="Genomic_DNA"/>
</dbReference>
<keyword evidence="2" id="KW-1185">Reference proteome</keyword>
<dbReference type="Proteomes" id="UP001154312">
    <property type="component" value="Unassembled WGS sequence"/>
</dbReference>
<sequence>MRLIIGFIETAEFKEYKEGELIFRARGGDDTGYFQFPYLLIYNPVKGELRNEELFLPLNEQEQVSFGKRTWKQVITNFEIADPTIHFDFKPAPGEELAGGHPLPETTVRYNEEANEFVLSFFNVEFADTFKDNTHFESHGLKFAKEFNFEQLPGRPGDGQNPSQPPVVRVRISLEGNPQYNAAISYSGGIGYDRTIRCTVNFR</sequence>
<evidence type="ECO:0000313" key="2">
    <source>
        <dbReference type="Proteomes" id="UP001154312"/>
    </source>
</evidence>
<name>A0A9X4H5S3_9FIRM</name>
<accession>A0A9X4H5S3</accession>